<dbReference type="PANTHER" id="PTHR30313">
    <property type="entry name" value="DNA PRIMASE"/>
    <property type="match status" value="1"/>
</dbReference>
<dbReference type="EMBL" id="AKJY01000047">
    <property type="protein sequence ID" value="EJL70932.1"/>
    <property type="molecule type" value="Genomic_DNA"/>
</dbReference>
<dbReference type="GO" id="GO:0006269">
    <property type="term" value="P:DNA replication, synthesis of primer"/>
    <property type="evidence" value="ECO:0007669"/>
    <property type="project" value="TreeGrafter"/>
</dbReference>
<dbReference type="InterPro" id="IPR006171">
    <property type="entry name" value="TOPRIM_dom"/>
</dbReference>
<organism evidence="2 3">
    <name type="scientific">Chryseobacterium populi</name>
    <dbReference type="NCBI Taxonomy" id="1144316"/>
    <lineage>
        <taxon>Bacteria</taxon>
        <taxon>Pseudomonadati</taxon>
        <taxon>Bacteroidota</taxon>
        <taxon>Flavobacteriia</taxon>
        <taxon>Flavobacteriales</taxon>
        <taxon>Weeksellaceae</taxon>
        <taxon>Chryseobacterium group</taxon>
        <taxon>Chryseobacterium</taxon>
    </lineage>
</organism>
<comment type="caution">
    <text evidence="2">The sequence shown here is derived from an EMBL/GenBank/DDBJ whole genome shotgun (WGS) entry which is preliminary data.</text>
</comment>
<evidence type="ECO:0000259" key="1">
    <source>
        <dbReference type="PROSITE" id="PS50880"/>
    </source>
</evidence>
<dbReference type="GO" id="GO:0005737">
    <property type="term" value="C:cytoplasm"/>
    <property type="evidence" value="ECO:0007669"/>
    <property type="project" value="TreeGrafter"/>
</dbReference>
<dbReference type="Pfam" id="PF13155">
    <property type="entry name" value="Toprim_2"/>
    <property type="match status" value="1"/>
</dbReference>
<dbReference type="Proteomes" id="UP000007509">
    <property type="component" value="Unassembled WGS sequence"/>
</dbReference>
<dbReference type="InterPro" id="IPR013264">
    <property type="entry name" value="DNAG_N"/>
</dbReference>
<dbReference type="OrthoDB" id="9804281at2"/>
<dbReference type="RefSeq" id="WP_007844262.1">
    <property type="nucleotide sequence ID" value="NZ_AKJY01000047.1"/>
</dbReference>
<protein>
    <submittedName>
        <fullName evidence="2">DNA primase</fullName>
    </submittedName>
</protein>
<name>J2SZ35_9FLAO</name>
<dbReference type="PANTHER" id="PTHR30313:SF2">
    <property type="entry name" value="DNA PRIMASE"/>
    <property type="match status" value="1"/>
</dbReference>
<feature type="domain" description="Toprim" evidence="1">
    <location>
        <begin position="127"/>
        <end position="198"/>
    </location>
</feature>
<evidence type="ECO:0000313" key="2">
    <source>
        <dbReference type="EMBL" id="EJL70932.1"/>
    </source>
</evidence>
<dbReference type="Pfam" id="PF08275">
    <property type="entry name" value="DNAG_N"/>
    <property type="match status" value="1"/>
</dbReference>
<dbReference type="PATRIC" id="fig|1144316.3.peg.2625"/>
<keyword evidence="3" id="KW-1185">Reference proteome</keyword>
<dbReference type="Gene3D" id="3.40.1360.10">
    <property type="match status" value="1"/>
</dbReference>
<dbReference type="PROSITE" id="PS50880">
    <property type="entry name" value="TOPRIM"/>
    <property type="match status" value="1"/>
</dbReference>
<dbReference type="SUPFAM" id="SSF56731">
    <property type="entry name" value="DNA primase core"/>
    <property type="match status" value="1"/>
</dbReference>
<accession>J2SZ35</accession>
<dbReference type="InterPro" id="IPR050219">
    <property type="entry name" value="DnaG_primase"/>
</dbReference>
<dbReference type="InterPro" id="IPR037068">
    <property type="entry name" value="DNA_primase_core_N_sf"/>
</dbReference>
<reference evidence="2 3" key="1">
    <citation type="journal article" date="2012" name="J. Bacteriol.">
        <title>Twenty-one genome sequences from Pseudomonas species and 19 genome sequences from diverse bacteria isolated from the rhizosphere and endosphere of Populus deltoides.</title>
        <authorList>
            <person name="Brown S.D."/>
            <person name="Utturkar S.M."/>
            <person name="Klingeman D.M."/>
            <person name="Johnson C.M."/>
            <person name="Martin S.L."/>
            <person name="Land M.L."/>
            <person name="Lu T.Y."/>
            <person name="Schadt C.W."/>
            <person name="Doktycz M.J."/>
            <person name="Pelletier D.A."/>
        </authorList>
    </citation>
    <scope>NUCLEOTIDE SEQUENCE [LARGE SCALE GENOMIC DNA]</scope>
    <source>
        <strain evidence="2 3">CF314</strain>
    </source>
</reference>
<dbReference type="Gene3D" id="3.90.980.10">
    <property type="entry name" value="DNA primase, catalytic core, N-terminal domain"/>
    <property type="match status" value="1"/>
</dbReference>
<evidence type="ECO:0000313" key="3">
    <source>
        <dbReference type="Proteomes" id="UP000007509"/>
    </source>
</evidence>
<dbReference type="AlphaFoldDB" id="J2SZ35"/>
<sequence>MFQYFKNALHSSKPAREYLEKRNLDNSILEIGYNSGQFHHGERKTEELLKQALEVGLLQDKGLINNRTKEKGYSPFAKWCICFALRNQKNEVTGLYFRSILNDDKAKHYYLKNRLGIYPGYPNPETCKLILTEAIIDCASLLQIKEIRDNYSLLSCFGTNGLNEEILKAIKSLGNLEEIIFCFDNDDAGKKAVKKYSK</sequence>
<gene>
    <name evidence="2" type="ORF">PMI13_02606</name>
</gene>
<proteinExistence type="predicted"/>